<evidence type="ECO:0000256" key="9">
    <source>
        <dbReference type="ARBA" id="ARBA00018836"/>
    </source>
</evidence>
<evidence type="ECO:0000313" key="16">
    <source>
        <dbReference type="EMBL" id="PLW81741.1"/>
    </source>
</evidence>
<dbReference type="PIRSF" id="PIRSF001259">
    <property type="entry name" value="RibA"/>
    <property type="match status" value="1"/>
</dbReference>
<evidence type="ECO:0000256" key="8">
    <source>
        <dbReference type="ARBA" id="ARBA00012153"/>
    </source>
</evidence>
<dbReference type="PANTHER" id="PTHR21327:SF34">
    <property type="entry name" value="3,4-DIHYDROXY-2-BUTANONE 4-PHOSPHATE SYNTHASE"/>
    <property type="match status" value="1"/>
</dbReference>
<keyword evidence="17" id="KW-1185">Reference proteome</keyword>
<evidence type="ECO:0000256" key="12">
    <source>
        <dbReference type="ARBA" id="ARBA00022842"/>
    </source>
</evidence>
<comment type="cofactor">
    <cofactor evidence="2">
        <name>Mn(2+)</name>
        <dbReference type="ChEBI" id="CHEBI:29035"/>
    </cofactor>
</comment>
<comment type="pathway">
    <text evidence="5">Cofactor biosynthesis; riboflavin biosynthesis; 2-hydroxy-3-oxobutyl phosphate from D-ribulose 5-phosphate: step 1/1.</text>
</comment>
<evidence type="ECO:0000256" key="5">
    <source>
        <dbReference type="ARBA" id="ARBA00004904"/>
    </source>
</evidence>
<keyword evidence="10" id="KW-0686">Riboflavin biosynthesis</keyword>
<protein>
    <recommendedName>
        <fullName evidence="9">3,4-dihydroxy-2-butanone 4-phosphate synthase</fullName>
        <ecNumber evidence="8">4.1.99.12</ecNumber>
    </recommendedName>
</protein>
<dbReference type="Gene3D" id="3.90.870.10">
    <property type="entry name" value="DHBP synthase"/>
    <property type="match status" value="1"/>
</dbReference>
<evidence type="ECO:0000256" key="13">
    <source>
        <dbReference type="ARBA" id="ARBA00023211"/>
    </source>
</evidence>
<evidence type="ECO:0000256" key="3">
    <source>
        <dbReference type="ARBA" id="ARBA00001946"/>
    </source>
</evidence>
<dbReference type="GO" id="GO:0009231">
    <property type="term" value="P:riboflavin biosynthetic process"/>
    <property type="evidence" value="ECO:0007669"/>
    <property type="project" value="UniProtKB-UniPathway"/>
</dbReference>
<name>A0A2N5Y011_9GAMM</name>
<keyword evidence="11" id="KW-0479">Metal-binding</keyword>
<organism evidence="16 17">
    <name type="scientific">Kineobactrum sediminis</name>
    <dbReference type="NCBI Taxonomy" id="1905677"/>
    <lineage>
        <taxon>Bacteria</taxon>
        <taxon>Pseudomonadati</taxon>
        <taxon>Pseudomonadota</taxon>
        <taxon>Gammaproteobacteria</taxon>
        <taxon>Cellvibrionales</taxon>
        <taxon>Halieaceae</taxon>
        <taxon>Kineobactrum</taxon>
    </lineage>
</organism>
<dbReference type="EMBL" id="PKLZ01000010">
    <property type="protein sequence ID" value="PLW81741.1"/>
    <property type="molecule type" value="Genomic_DNA"/>
</dbReference>
<accession>A0A2N5Y011</accession>
<comment type="similarity">
    <text evidence="7">In the C-terminal section; belongs to the GTP cyclohydrolase II family.</text>
</comment>
<evidence type="ECO:0000256" key="11">
    <source>
        <dbReference type="ARBA" id="ARBA00022723"/>
    </source>
</evidence>
<keyword evidence="14" id="KW-0456">Lyase</keyword>
<dbReference type="GO" id="GO:0008686">
    <property type="term" value="F:3,4-dihydroxy-2-butanone-4-phosphate synthase activity"/>
    <property type="evidence" value="ECO:0007669"/>
    <property type="project" value="UniProtKB-EC"/>
</dbReference>
<dbReference type="Proteomes" id="UP000234845">
    <property type="component" value="Unassembled WGS sequence"/>
</dbReference>
<dbReference type="Pfam" id="PF00926">
    <property type="entry name" value="DHBP_synthase"/>
    <property type="match status" value="1"/>
</dbReference>
<dbReference type="AlphaFoldDB" id="A0A2N5Y011"/>
<comment type="function">
    <text evidence="4">Catalyzes the conversion of D-ribulose 5-phosphate to formate and 3,4-dihydroxy-2-butanone 4-phosphate.</text>
</comment>
<dbReference type="InterPro" id="IPR000422">
    <property type="entry name" value="DHBP_synthase_RibB"/>
</dbReference>
<evidence type="ECO:0000256" key="2">
    <source>
        <dbReference type="ARBA" id="ARBA00001936"/>
    </source>
</evidence>
<dbReference type="RefSeq" id="WP_101522024.1">
    <property type="nucleotide sequence ID" value="NZ_PKLZ01000010.1"/>
</dbReference>
<dbReference type="InterPro" id="IPR017945">
    <property type="entry name" value="DHBP_synth_RibB-like_a/b_dom"/>
</dbReference>
<dbReference type="Gene3D" id="3.40.50.10990">
    <property type="entry name" value="GTP cyclohydrolase II"/>
    <property type="match status" value="1"/>
</dbReference>
<dbReference type="GO" id="GO:0003935">
    <property type="term" value="F:GTP cyclohydrolase II activity"/>
    <property type="evidence" value="ECO:0007669"/>
    <property type="project" value="TreeGrafter"/>
</dbReference>
<dbReference type="PANTHER" id="PTHR21327">
    <property type="entry name" value="GTP CYCLOHYDROLASE II-RELATED"/>
    <property type="match status" value="1"/>
</dbReference>
<dbReference type="OrthoDB" id="9793111at2"/>
<evidence type="ECO:0000259" key="15">
    <source>
        <dbReference type="Pfam" id="PF00925"/>
    </source>
</evidence>
<keyword evidence="12" id="KW-0460">Magnesium</keyword>
<evidence type="ECO:0000256" key="7">
    <source>
        <dbReference type="ARBA" id="ARBA00008976"/>
    </source>
</evidence>
<dbReference type="SUPFAM" id="SSF55821">
    <property type="entry name" value="YrdC/RibB"/>
    <property type="match status" value="1"/>
</dbReference>
<evidence type="ECO:0000313" key="17">
    <source>
        <dbReference type="Proteomes" id="UP000234845"/>
    </source>
</evidence>
<proteinExistence type="inferred from homology"/>
<dbReference type="SUPFAM" id="SSF142695">
    <property type="entry name" value="RibA-like"/>
    <property type="match status" value="1"/>
</dbReference>
<reference evidence="17" key="1">
    <citation type="submission" date="2017-11" db="EMBL/GenBank/DDBJ databases">
        <title>The draft genome sequence of Chromatocurvus sp. F02.</title>
        <authorList>
            <person name="Du Z.-J."/>
            <person name="Chang Y.-Q."/>
        </authorList>
    </citation>
    <scope>NUCLEOTIDE SEQUENCE [LARGE SCALE GENOMIC DNA]</scope>
    <source>
        <strain evidence="17">F02</strain>
    </source>
</reference>
<dbReference type="InterPro" id="IPR032677">
    <property type="entry name" value="GTP_cyclohydro_II"/>
</dbReference>
<comment type="cofactor">
    <cofactor evidence="3">
        <name>Mg(2+)</name>
        <dbReference type="ChEBI" id="CHEBI:18420"/>
    </cofactor>
</comment>
<dbReference type="GO" id="GO:0046872">
    <property type="term" value="F:metal ion binding"/>
    <property type="evidence" value="ECO:0007669"/>
    <property type="project" value="UniProtKB-KW"/>
</dbReference>
<dbReference type="InterPro" id="IPR036144">
    <property type="entry name" value="RibA-like_sf"/>
</dbReference>
<dbReference type="Pfam" id="PF00925">
    <property type="entry name" value="GTP_cyclohydro2"/>
    <property type="match status" value="1"/>
</dbReference>
<dbReference type="NCBIfam" id="TIGR00506">
    <property type="entry name" value="ribB"/>
    <property type="match status" value="1"/>
</dbReference>
<comment type="similarity">
    <text evidence="6">In the N-terminal section; belongs to the DHBP synthase family.</text>
</comment>
<sequence>MHVNTVDELISDIRQGRMVVLVDDDDDSNNEGVVMVAAEHVDAQHVNFMARQARGLVCLALTEERCQQLNLPPMVAEGRGEKSNFTLSIEASVGIDTGISAADRARTVLAAVAPQAVPGDIVQPGHIFPLTAMPGGVLTRAGHTEAASDYAGLAGLLPAAVIADILTPEGVLADGPALVEFAARHGLKIGTIASLIHHRMVNERTIERVREGQVQTSYGSFQLTVYRDDTAGRLHLAVSKGEIHAWEPTLVRVHVGATMRDLITTEIPERASWNIGACLARVAEEGRGVIVLLAGHESDARLLDSVDMALGQAPSSLAAQPDTYTIVGLGSQILKDLGVGKIHLMGAPIKYNAISGFDLEVLEYLAPDARS</sequence>
<comment type="caution">
    <text evidence="16">The sequence shown here is derived from an EMBL/GenBank/DDBJ whole genome shotgun (WGS) entry which is preliminary data.</text>
</comment>
<comment type="catalytic activity">
    <reaction evidence="1">
        <text>D-ribulose 5-phosphate = (2S)-2-hydroxy-3-oxobutyl phosphate + formate + H(+)</text>
        <dbReference type="Rhea" id="RHEA:18457"/>
        <dbReference type="ChEBI" id="CHEBI:15378"/>
        <dbReference type="ChEBI" id="CHEBI:15740"/>
        <dbReference type="ChEBI" id="CHEBI:58121"/>
        <dbReference type="ChEBI" id="CHEBI:58830"/>
        <dbReference type="EC" id="4.1.99.12"/>
    </reaction>
</comment>
<evidence type="ECO:0000256" key="6">
    <source>
        <dbReference type="ARBA" id="ARBA00005520"/>
    </source>
</evidence>
<gene>
    <name evidence="16" type="primary">ribB</name>
    <name evidence="16" type="ORF">CWI75_13365</name>
</gene>
<dbReference type="UniPathway" id="UPA00275">
    <property type="reaction ID" value="UER00399"/>
</dbReference>
<evidence type="ECO:0000256" key="10">
    <source>
        <dbReference type="ARBA" id="ARBA00022619"/>
    </source>
</evidence>
<evidence type="ECO:0000256" key="4">
    <source>
        <dbReference type="ARBA" id="ARBA00002284"/>
    </source>
</evidence>
<dbReference type="EC" id="4.1.99.12" evidence="8"/>
<evidence type="ECO:0000256" key="14">
    <source>
        <dbReference type="ARBA" id="ARBA00023239"/>
    </source>
</evidence>
<keyword evidence="13" id="KW-0464">Manganese</keyword>
<evidence type="ECO:0000256" key="1">
    <source>
        <dbReference type="ARBA" id="ARBA00000141"/>
    </source>
</evidence>
<feature type="domain" description="GTP cyclohydrolase II" evidence="15">
    <location>
        <begin position="208"/>
        <end position="365"/>
    </location>
</feature>
<dbReference type="GO" id="GO:0005829">
    <property type="term" value="C:cytosol"/>
    <property type="evidence" value="ECO:0007669"/>
    <property type="project" value="TreeGrafter"/>
</dbReference>